<dbReference type="RefSeq" id="YP_006234258.1">
    <property type="nucleotide sequence ID" value="NC_017755.1"/>
</dbReference>
<dbReference type="GeneID" id="12354541"/>
<geneLocation type="mitochondrion" evidence="1"/>
<organism evidence="1">
    <name type="scientific">Phlegmariurus squarrosus</name>
    <name type="common">Rock tassel fern</name>
    <name type="synonym">Lycopodium squarrosum</name>
    <dbReference type="NCBI Taxonomy" id="73615"/>
    <lineage>
        <taxon>Eukaryota</taxon>
        <taxon>Viridiplantae</taxon>
        <taxon>Streptophyta</taxon>
        <taxon>Embryophyta</taxon>
        <taxon>Tracheophyta</taxon>
        <taxon>Lycopodiopsida</taxon>
        <taxon>Lycopodiales</taxon>
        <taxon>Lycopodiaceae</taxon>
        <taxon>Huperzioideae</taxon>
        <taxon>Phlegmariurus</taxon>
    </lineage>
</organism>
<protein>
    <submittedName>
        <fullName evidence="1">Uncharacterized protein</fullName>
    </submittedName>
</protein>
<dbReference type="AlphaFoldDB" id="H9M826"/>
<proteinExistence type="predicted"/>
<gene>
    <name evidence="1" type="primary">ORF130</name>
    <name evidence="1" type="ORF">HusqMp15</name>
</gene>
<dbReference type="EMBL" id="JQ002659">
    <property type="protein sequence ID" value="AEV55733.1"/>
    <property type="molecule type" value="Genomic_DNA"/>
</dbReference>
<accession>H9M826</accession>
<evidence type="ECO:0000313" key="1">
    <source>
        <dbReference type="EMBL" id="AEV55733.1"/>
    </source>
</evidence>
<sequence>MLECFMLEFSQGGPAFLNYLPLFSIQVPLAIDFLKLMFRGPTAARLALRTKDRRSKRECKIDLRSFEDRKKILAQWSASSWSKAFSGAIPYQDSILSLSRVKLPYPLSHGFLNYPYPSTDFPSTILQDSF</sequence>
<name>H9M826_PHLSQ</name>
<reference evidence="1" key="1">
    <citation type="journal article" date="2012" name="PLoS ONE">
        <title>The Mitochondrial Genome of the Lycophyte Huperzia squarrosa: The Most Archaic Form in Vascular Plants.</title>
        <authorList>
            <person name="Liu Y."/>
            <person name="Wang B."/>
            <person name="Cui P."/>
            <person name="Li L."/>
            <person name="Xue J.Y."/>
            <person name="Yu J."/>
            <person name="Qiu Y.L."/>
        </authorList>
    </citation>
    <scope>NUCLEOTIDE SEQUENCE</scope>
</reference>
<keyword evidence="1" id="KW-0496">Mitochondrion</keyword>